<evidence type="ECO:0000259" key="3">
    <source>
        <dbReference type="Pfam" id="PF24808"/>
    </source>
</evidence>
<dbReference type="Pfam" id="PF24808">
    <property type="entry name" value="DUF7707"/>
    <property type="match status" value="1"/>
</dbReference>
<name>A0AAI8VAR5_9PEZI</name>
<keyword evidence="2" id="KW-0732">Signal</keyword>
<feature type="compositionally biased region" description="Low complexity" evidence="1">
    <location>
        <begin position="135"/>
        <end position="163"/>
    </location>
</feature>
<evidence type="ECO:0000313" key="5">
    <source>
        <dbReference type="Proteomes" id="UP001295740"/>
    </source>
</evidence>
<keyword evidence="5" id="KW-1185">Reference proteome</keyword>
<feature type="signal peptide" evidence="2">
    <location>
        <begin position="1"/>
        <end position="19"/>
    </location>
</feature>
<dbReference type="Proteomes" id="UP001295740">
    <property type="component" value="Unassembled WGS sequence"/>
</dbReference>
<evidence type="ECO:0000256" key="1">
    <source>
        <dbReference type="SAM" id="MobiDB-lite"/>
    </source>
</evidence>
<dbReference type="PANTHER" id="PTHR38118">
    <property type="entry name" value="ANCHORED CELL WALL PROTEIN 11-RELATED"/>
    <property type="match status" value="1"/>
</dbReference>
<dbReference type="PANTHER" id="PTHR38118:SF3">
    <property type="entry name" value="ANCHORED CELL WALL PROTEIN 11"/>
    <property type="match status" value="1"/>
</dbReference>
<accession>A0AAI8VAR5</accession>
<evidence type="ECO:0000313" key="4">
    <source>
        <dbReference type="EMBL" id="CAJ2501418.1"/>
    </source>
</evidence>
<evidence type="ECO:0000256" key="2">
    <source>
        <dbReference type="SAM" id="SignalP"/>
    </source>
</evidence>
<feature type="domain" description="DUF7707" evidence="3">
    <location>
        <begin position="28"/>
        <end position="126"/>
    </location>
</feature>
<dbReference type="AlphaFoldDB" id="A0AAI8VAR5"/>
<dbReference type="EMBL" id="CAUWAG010000003">
    <property type="protein sequence ID" value="CAJ2501418.1"/>
    <property type="molecule type" value="Genomic_DNA"/>
</dbReference>
<feature type="region of interest" description="Disordered" evidence="1">
    <location>
        <begin position="133"/>
        <end position="163"/>
    </location>
</feature>
<organism evidence="4 5">
    <name type="scientific">Anthostomella pinea</name>
    <dbReference type="NCBI Taxonomy" id="933095"/>
    <lineage>
        <taxon>Eukaryota</taxon>
        <taxon>Fungi</taxon>
        <taxon>Dikarya</taxon>
        <taxon>Ascomycota</taxon>
        <taxon>Pezizomycotina</taxon>
        <taxon>Sordariomycetes</taxon>
        <taxon>Xylariomycetidae</taxon>
        <taxon>Xylariales</taxon>
        <taxon>Xylariaceae</taxon>
        <taxon>Anthostomella</taxon>
    </lineage>
</organism>
<protein>
    <submittedName>
        <fullName evidence="4">Uu.00g042710.m01.CDS01</fullName>
    </submittedName>
</protein>
<dbReference type="InterPro" id="IPR056124">
    <property type="entry name" value="DUF7707"/>
</dbReference>
<comment type="caution">
    <text evidence="4">The sequence shown here is derived from an EMBL/GenBank/DDBJ whole genome shotgun (WGS) entry which is preliminary data.</text>
</comment>
<reference evidence="4" key="1">
    <citation type="submission" date="2023-10" db="EMBL/GenBank/DDBJ databases">
        <authorList>
            <person name="Hackl T."/>
        </authorList>
    </citation>
    <scope>NUCLEOTIDE SEQUENCE</scope>
</reference>
<gene>
    <name evidence="4" type="ORF">KHLLAP_LOCUS1886</name>
</gene>
<feature type="chain" id="PRO_5042477769" evidence="2">
    <location>
        <begin position="20"/>
        <end position="192"/>
    </location>
</feature>
<proteinExistence type="predicted"/>
<sequence>MFAYSTGLVALSALTLVSAQANSNSTFKIDPSNVTASDQINWCIAEQNSCSTLCGTIEVNNCVEDTLDFECECEGGNFPDMNLYKNTMPWNVCTRLQQNCIIQFQNDAAGQKNCTATYGDKCGTEDVADHAGEGSASTSTMSASSSGTAAATSTASTTSSSSTGAAAMPTAHMQYFGNGAAAVAVGLLAYAL</sequence>